<keyword evidence="1" id="KW-0808">Transferase</keyword>
<evidence type="ECO:0000313" key="2">
    <source>
        <dbReference type="EMBL" id="AMV68089.1"/>
    </source>
</evidence>
<name>A0A0R2HLG4_9LACO</name>
<dbReference type="EMBL" id="CP012275">
    <property type="protein sequence ID" value="AMV62061.1"/>
    <property type="molecule type" value="Genomic_DNA"/>
</dbReference>
<reference evidence="3 4" key="1">
    <citation type="journal article" date="2016" name="PLoS ONE">
        <title>The Identification of Novel Diagnostic Marker Genes for the Detection of Beer Spoiling Pediococcus damnosus Strains Using the BlAst Diagnostic Gene findEr.</title>
        <authorList>
            <person name="Behr J."/>
            <person name="Geissler A.J."/>
            <person name="Schmid J."/>
            <person name="Zehe A."/>
            <person name="Vogel R.F."/>
        </authorList>
    </citation>
    <scope>NUCLEOTIDE SEQUENCE [LARGE SCALE GENOMIC DNA]</scope>
    <source>
        <strain evidence="1 4">TMW 2.1533</strain>
        <strain evidence="2 3">TMW 2.1535</strain>
    </source>
</reference>
<evidence type="ECO:0000313" key="4">
    <source>
        <dbReference type="Proteomes" id="UP000076405"/>
    </source>
</evidence>
<dbReference type="Proteomes" id="UP000076244">
    <property type="component" value="Chromosome"/>
</dbReference>
<dbReference type="EMBL" id="CP012288">
    <property type="protein sequence ID" value="AMV68089.1"/>
    <property type="molecule type" value="Genomic_DNA"/>
</dbReference>
<dbReference type="AlphaFoldDB" id="A0A0R2HLG4"/>
<dbReference type="PANTHER" id="PTHR38451">
    <property type="entry name" value="TRNA (ADENINE(22)-N(1))-METHYLTRANSFERASE"/>
    <property type="match status" value="1"/>
</dbReference>
<dbReference type="PIRSF" id="PIRSF018637">
    <property type="entry name" value="TrmK"/>
    <property type="match status" value="1"/>
</dbReference>
<dbReference type="Proteomes" id="UP000076405">
    <property type="component" value="Chromosome"/>
</dbReference>
<dbReference type="Gene3D" id="1.10.287.1890">
    <property type="match status" value="1"/>
</dbReference>
<dbReference type="PANTHER" id="PTHR38451:SF1">
    <property type="entry name" value="TRNA (ADENINE(22)-N(1))-METHYLTRANSFERASE"/>
    <property type="match status" value="1"/>
</dbReference>
<accession>A0A0R2HLG4</accession>
<dbReference type="InterPro" id="IPR029063">
    <property type="entry name" value="SAM-dependent_MTases_sf"/>
</dbReference>
<dbReference type="InterPro" id="IPR006901">
    <property type="entry name" value="TrmK"/>
</dbReference>
<dbReference type="OrthoDB" id="5881184at2"/>
<dbReference type="GO" id="GO:0160105">
    <property type="term" value="F:tRNA (adenine(22)-N1)-methyltransferase activity"/>
    <property type="evidence" value="ECO:0007669"/>
    <property type="project" value="InterPro"/>
</dbReference>
<evidence type="ECO:0000313" key="3">
    <source>
        <dbReference type="Proteomes" id="UP000076244"/>
    </source>
</evidence>
<dbReference type="Gene3D" id="3.40.50.150">
    <property type="entry name" value="Vaccinia Virus protein VP39"/>
    <property type="match status" value="1"/>
</dbReference>
<dbReference type="GO" id="GO:0032259">
    <property type="term" value="P:methylation"/>
    <property type="evidence" value="ECO:0007669"/>
    <property type="project" value="UniProtKB-KW"/>
</dbReference>
<evidence type="ECO:0000313" key="1">
    <source>
        <dbReference type="EMBL" id="AMV62061.1"/>
    </source>
</evidence>
<dbReference type="KEGG" id="pdm:ADU72_2168"/>
<dbReference type="Pfam" id="PF04816">
    <property type="entry name" value="TrmK"/>
    <property type="match status" value="1"/>
</dbReference>
<proteinExistence type="predicted"/>
<protein>
    <submittedName>
        <fullName evidence="1">tRNA-m1A22 methylase</fullName>
    </submittedName>
</protein>
<keyword evidence="1" id="KW-0489">Methyltransferase</keyword>
<organism evidence="1 4">
    <name type="scientific">Pediococcus damnosus</name>
    <dbReference type="NCBI Taxonomy" id="51663"/>
    <lineage>
        <taxon>Bacteria</taxon>
        <taxon>Bacillati</taxon>
        <taxon>Bacillota</taxon>
        <taxon>Bacilli</taxon>
        <taxon>Lactobacillales</taxon>
        <taxon>Lactobacillaceae</taxon>
        <taxon>Pediococcus</taxon>
    </lineage>
</organism>
<gene>
    <name evidence="1" type="ORF">ADU70_0561</name>
    <name evidence="2" type="ORF">ADU72_2168</name>
</gene>
<dbReference type="RefSeq" id="WP_046871088.1">
    <property type="nucleotide sequence ID" value="NZ_BAAAXI010000187.1"/>
</dbReference>
<sequence length="234" mass="26257">MNANKLSDRLQTVASFVKPNSRIADIGSDHAYLPVFLARNEQIQFAIAGEVAKGPHENATHEILQQDVKNLVSSRLGNGLDVVTAEDQINTISIAGMGGTLISQILERGKNKLQGVSNLILQPNVGENGVRKWLMQNNYRITAERILKEDHHIYEIIVAENKPAPTYSEKELLFGPKLLQILPNAIFQEKWLAELQRIKNAIAQMKQAQVIPKKRISKLKHKADLIKEVLDFED</sequence>
<keyword evidence="3" id="KW-1185">Reference proteome</keyword>